<proteinExistence type="predicted"/>
<evidence type="ECO:0000256" key="1">
    <source>
        <dbReference type="SAM" id="Phobius"/>
    </source>
</evidence>
<protein>
    <submittedName>
        <fullName evidence="2">Uncharacterized protein</fullName>
    </submittedName>
</protein>
<reference evidence="2" key="1">
    <citation type="journal article" date="2023" name="Front. Microbiol.">
        <title>Phylogeography and host specificity of Pasteurellaceae pathogenic to sea-farmed fish in the north-east Atlantic.</title>
        <authorList>
            <person name="Gulla S."/>
            <person name="Colquhoun D.J."/>
            <person name="Olsen A.B."/>
            <person name="Spilsberg B."/>
            <person name="Lagesen K."/>
            <person name="Aakesson C.P."/>
            <person name="Strom S."/>
            <person name="Manji F."/>
            <person name="Birkbeck T.H."/>
            <person name="Nilsen H.K."/>
        </authorList>
    </citation>
    <scope>NUCLEOTIDE SEQUENCE</scope>
    <source>
        <strain evidence="2">TW16_20</strain>
    </source>
</reference>
<dbReference type="Proteomes" id="UP001236239">
    <property type="component" value="Unassembled WGS sequence"/>
</dbReference>
<feature type="transmembrane region" description="Helical" evidence="1">
    <location>
        <begin position="30"/>
        <end position="46"/>
    </location>
</feature>
<evidence type="ECO:0000313" key="2">
    <source>
        <dbReference type="EMBL" id="MDP8173677.1"/>
    </source>
</evidence>
<keyword evidence="1" id="KW-0812">Transmembrane</keyword>
<comment type="caution">
    <text evidence="2">The sequence shown here is derived from an EMBL/GenBank/DDBJ whole genome shotgun (WGS) entry which is preliminary data.</text>
</comment>
<gene>
    <name evidence="2" type="ORF">QJU93_09950</name>
</gene>
<organism evidence="2 3">
    <name type="scientific">Phocoenobacter skyensis</name>
    <dbReference type="NCBI Taxonomy" id="97481"/>
    <lineage>
        <taxon>Bacteria</taxon>
        <taxon>Pseudomonadati</taxon>
        <taxon>Pseudomonadota</taxon>
        <taxon>Gammaproteobacteria</taxon>
        <taxon>Pasteurellales</taxon>
        <taxon>Pasteurellaceae</taxon>
        <taxon>Phocoenobacter</taxon>
    </lineage>
</organism>
<dbReference type="EMBL" id="JASAYQ010000021">
    <property type="protein sequence ID" value="MDP8173677.1"/>
    <property type="molecule type" value="Genomic_DNA"/>
</dbReference>
<keyword evidence="1" id="KW-0472">Membrane</keyword>
<dbReference type="RefSeq" id="WP_306384689.1">
    <property type="nucleotide sequence ID" value="NZ_JASAYN010000001.1"/>
</dbReference>
<sequence length="47" mass="5322">MAELSYYIALICAGLATLKFFTSFWDLEKFIIFLMLLAIALKIGVFA</sequence>
<evidence type="ECO:0000313" key="3">
    <source>
        <dbReference type="Proteomes" id="UP001236239"/>
    </source>
</evidence>
<accession>A0AAJ6NBB8</accession>
<feature type="transmembrane region" description="Helical" evidence="1">
    <location>
        <begin position="6"/>
        <end position="25"/>
    </location>
</feature>
<keyword evidence="1" id="KW-1133">Transmembrane helix</keyword>
<dbReference type="AlphaFoldDB" id="A0AAJ6NBB8"/>
<name>A0AAJ6NBB8_9PAST</name>